<sequence>MTTDPRTPRPPDDPAPGPPPDPPAPSDLPAPPDLPALPDLPAPADSPAPPDLLTPDDRADLDRLDGLRGPTDLAELVGAEAALGAVVRVSGTGDLVASLPVLIGFHPRDSLLLVSFGGANGRRVGLTVRVDLPRPDDVGHVCADAVGALATDNPSGAAVVVVQAGVAGSPGPYRSDVAAAVQTMLVEAGIEPQVLVWAAGTGHGDRWACFDLPGQRCGCTGVLPDPAATSAAAAAVRRGSVVLPDRAALADVLAADGETALRRRAGLRAAELDRAGTRAAAGGDPGPDRTAEHLALLAHCIDEAARCRLVVDDRTVLGFCAAFDVPAVRDAAVRLCLGPDAPHAEQLWAALSRSMPAPECAEPAALFAVCALLRGDGALAAIAVERALEAFGAHRLARIVDLMLRQVTGPGPLRRLLEQAYGAPPR</sequence>
<evidence type="ECO:0000313" key="3">
    <source>
        <dbReference type="Proteomes" id="UP000291591"/>
    </source>
</evidence>
<proteinExistence type="predicted"/>
<dbReference type="AlphaFoldDB" id="A0A4Q7V377"/>
<gene>
    <name evidence="2" type="ORF">EV383_3945</name>
</gene>
<feature type="region of interest" description="Disordered" evidence="1">
    <location>
        <begin position="1"/>
        <end position="66"/>
    </location>
</feature>
<dbReference type="OrthoDB" id="3264463at2"/>
<evidence type="ECO:0000313" key="2">
    <source>
        <dbReference type="EMBL" id="RZT87039.1"/>
    </source>
</evidence>
<accession>A0A4Q7V377</accession>
<organism evidence="2 3">
    <name type="scientific">Pseudonocardia sediminis</name>
    <dbReference type="NCBI Taxonomy" id="1397368"/>
    <lineage>
        <taxon>Bacteria</taxon>
        <taxon>Bacillati</taxon>
        <taxon>Actinomycetota</taxon>
        <taxon>Actinomycetes</taxon>
        <taxon>Pseudonocardiales</taxon>
        <taxon>Pseudonocardiaceae</taxon>
        <taxon>Pseudonocardia</taxon>
    </lineage>
</organism>
<dbReference type="RefSeq" id="WP_130291241.1">
    <property type="nucleotide sequence ID" value="NZ_SHKL01000001.1"/>
</dbReference>
<feature type="compositionally biased region" description="Basic and acidic residues" evidence="1">
    <location>
        <begin position="1"/>
        <end position="12"/>
    </location>
</feature>
<feature type="compositionally biased region" description="Basic and acidic residues" evidence="1">
    <location>
        <begin position="55"/>
        <end position="66"/>
    </location>
</feature>
<keyword evidence="3" id="KW-1185">Reference proteome</keyword>
<name>A0A4Q7V377_PSEST</name>
<protein>
    <submittedName>
        <fullName evidence="2">Uncharacterized protein DUF4192</fullName>
    </submittedName>
</protein>
<feature type="compositionally biased region" description="Pro residues" evidence="1">
    <location>
        <begin position="13"/>
        <end position="52"/>
    </location>
</feature>
<comment type="caution">
    <text evidence="2">The sequence shown here is derived from an EMBL/GenBank/DDBJ whole genome shotgun (WGS) entry which is preliminary data.</text>
</comment>
<evidence type="ECO:0000256" key="1">
    <source>
        <dbReference type="SAM" id="MobiDB-lite"/>
    </source>
</evidence>
<dbReference type="EMBL" id="SHKL01000001">
    <property type="protein sequence ID" value="RZT87039.1"/>
    <property type="molecule type" value="Genomic_DNA"/>
</dbReference>
<reference evidence="2 3" key="1">
    <citation type="submission" date="2019-02" db="EMBL/GenBank/DDBJ databases">
        <title>Sequencing the genomes of 1000 actinobacteria strains.</title>
        <authorList>
            <person name="Klenk H.-P."/>
        </authorList>
    </citation>
    <scope>NUCLEOTIDE SEQUENCE [LARGE SCALE GENOMIC DNA]</scope>
    <source>
        <strain evidence="2 3">DSM 45779</strain>
    </source>
</reference>
<dbReference type="Pfam" id="PF13830">
    <property type="entry name" value="DUF4192"/>
    <property type="match status" value="1"/>
</dbReference>
<dbReference type="InterPro" id="IPR025447">
    <property type="entry name" value="DUF4192"/>
</dbReference>
<dbReference type="Proteomes" id="UP000291591">
    <property type="component" value="Unassembled WGS sequence"/>
</dbReference>